<dbReference type="EMBL" id="GBRH01276535">
    <property type="protein sequence ID" value="JAD21360.1"/>
    <property type="molecule type" value="Transcribed_RNA"/>
</dbReference>
<sequence length="102" mass="11079">MEGGNYYFALSHLYMAHHFKDAAAMVPRPPLAEDIAGEFLGCSPRSCVASPPHLDPSEGDGPCELIGKAVRAGSRCPHIGSHRQHAARPAEEMRRPEVISFL</sequence>
<reference evidence="1" key="2">
    <citation type="journal article" date="2015" name="Data Brief">
        <title>Shoot transcriptome of the giant reed, Arundo donax.</title>
        <authorList>
            <person name="Barrero R.A."/>
            <person name="Guerrero F.D."/>
            <person name="Moolhuijzen P."/>
            <person name="Goolsby J.A."/>
            <person name="Tidwell J."/>
            <person name="Bellgard S.E."/>
            <person name="Bellgard M.I."/>
        </authorList>
    </citation>
    <scope>NUCLEOTIDE SEQUENCE</scope>
    <source>
        <tissue evidence="1">Shoot tissue taken approximately 20 cm above the soil surface</tissue>
    </source>
</reference>
<organism evidence="1">
    <name type="scientific">Arundo donax</name>
    <name type="common">Giant reed</name>
    <name type="synonym">Donax arundinaceus</name>
    <dbReference type="NCBI Taxonomy" id="35708"/>
    <lineage>
        <taxon>Eukaryota</taxon>
        <taxon>Viridiplantae</taxon>
        <taxon>Streptophyta</taxon>
        <taxon>Embryophyta</taxon>
        <taxon>Tracheophyta</taxon>
        <taxon>Spermatophyta</taxon>
        <taxon>Magnoliopsida</taxon>
        <taxon>Liliopsida</taxon>
        <taxon>Poales</taxon>
        <taxon>Poaceae</taxon>
        <taxon>PACMAD clade</taxon>
        <taxon>Arundinoideae</taxon>
        <taxon>Arundineae</taxon>
        <taxon>Arundo</taxon>
    </lineage>
</organism>
<proteinExistence type="predicted"/>
<name>A0A0A8Y831_ARUDO</name>
<dbReference type="AlphaFoldDB" id="A0A0A8Y831"/>
<protein>
    <submittedName>
        <fullName evidence="1">Uncharacterized protein</fullName>
    </submittedName>
</protein>
<reference evidence="1" key="1">
    <citation type="submission" date="2014-09" db="EMBL/GenBank/DDBJ databases">
        <authorList>
            <person name="Magalhaes I.L.F."/>
            <person name="Oliveira U."/>
            <person name="Santos F.R."/>
            <person name="Vidigal T.H.D.A."/>
            <person name="Brescovit A.D."/>
            <person name="Santos A.J."/>
        </authorList>
    </citation>
    <scope>NUCLEOTIDE SEQUENCE</scope>
    <source>
        <tissue evidence="1">Shoot tissue taken approximately 20 cm above the soil surface</tissue>
    </source>
</reference>
<accession>A0A0A8Y831</accession>
<evidence type="ECO:0000313" key="1">
    <source>
        <dbReference type="EMBL" id="JAD21360.1"/>
    </source>
</evidence>